<reference evidence="1 2" key="1">
    <citation type="journal article" date="2021" name="bioRxiv">
        <title>Chromosome-scale and haplotype-resolved genome assembly of a tetraploid potato cultivar.</title>
        <authorList>
            <person name="Sun H."/>
            <person name="Jiao W.-B."/>
            <person name="Krause K."/>
            <person name="Campoy J.A."/>
            <person name="Goel M."/>
            <person name="Folz-Donahue K."/>
            <person name="Kukat C."/>
            <person name="Huettel B."/>
            <person name="Schneeberger K."/>
        </authorList>
    </citation>
    <scope>NUCLEOTIDE SEQUENCE [LARGE SCALE GENOMIC DNA]</scope>
    <source>
        <strain evidence="1">SolTubOtavaFocal</strain>
        <tissue evidence="1">Leaves</tissue>
    </source>
</reference>
<evidence type="ECO:0000313" key="1">
    <source>
        <dbReference type="EMBL" id="KAH0778753.1"/>
    </source>
</evidence>
<accession>A0ABQ7WF75</accession>
<dbReference type="EMBL" id="JAIVGD010000002">
    <property type="protein sequence ID" value="KAH0778753.1"/>
    <property type="molecule type" value="Genomic_DNA"/>
</dbReference>
<sequence>MMVACCYWVSRAHGVEDVRGGFSMSMRRRRKGLFWGGEWWLLGGVSDVVHQSFWLEKEDGLREVDQWGQFGCFLVTFWLEKRASKGWPGSPKLASGCEVVYELFSAEVGWFQVGLVTGRKVGDGGCENGKNEVV</sequence>
<keyword evidence="2" id="KW-1185">Reference proteome</keyword>
<organism evidence="1 2">
    <name type="scientific">Solanum tuberosum</name>
    <name type="common">Potato</name>
    <dbReference type="NCBI Taxonomy" id="4113"/>
    <lineage>
        <taxon>Eukaryota</taxon>
        <taxon>Viridiplantae</taxon>
        <taxon>Streptophyta</taxon>
        <taxon>Embryophyta</taxon>
        <taxon>Tracheophyta</taxon>
        <taxon>Spermatophyta</taxon>
        <taxon>Magnoliopsida</taxon>
        <taxon>eudicotyledons</taxon>
        <taxon>Gunneridae</taxon>
        <taxon>Pentapetalae</taxon>
        <taxon>asterids</taxon>
        <taxon>lamiids</taxon>
        <taxon>Solanales</taxon>
        <taxon>Solanaceae</taxon>
        <taxon>Solanoideae</taxon>
        <taxon>Solaneae</taxon>
        <taxon>Solanum</taxon>
    </lineage>
</organism>
<protein>
    <submittedName>
        <fullName evidence="1">Uncharacterized protein</fullName>
    </submittedName>
</protein>
<proteinExistence type="predicted"/>
<dbReference type="Proteomes" id="UP000826656">
    <property type="component" value="Unassembled WGS sequence"/>
</dbReference>
<name>A0ABQ7WF75_SOLTU</name>
<gene>
    <name evidence="1" type="ORF">KY290_005180</name>
</gene>
<evidence type="ECO:0000313" key="2">
    <source>
        <dbReference type="Proteomes" id="UP000826656"/>
    </source>
</evidence>
<comment type="caution">
    <text evidence="1">The sequence shown here is derived from an EMBL/GenBank/DDBJ whole genome shotgun (WGS) entry which is preliminary data.</text>
</comment>